<dbReference type="Proteomes" id="UP000310200">
    <property type="component" value="Unassembled WGS sequence"/>
</dbReference>
<dbReference type="AlphaFoldDB" id="A0A4S2KT79"/>
<name>A0A4S2KT79_9HYME</name>
<evidence type="ECO:0000313" key="1">
    <source>
        <dbReference type="EMBL" id="TGZ53051.1"/>
    </source>
</evidence>
<dbReference type="EMBL" id="QBLH01001127">
    <property type="protein sequence ID" value="TGZ53051.1"/>
    <property type="molecule type" value="Genomic_DNA"/>
</dbReference>
<sequence length="160" mass="17740">MSARGHSLDGPAWNEFAVHACFLNVPVAASFQRSSEINLMSVHGIVEQYPGGPYPSQSRYNAESDAEATEFRALSAKGYFKKRRWRQRVSSLGGSRLKDLSGMVGVRTAGERVQIRWALAETLSINKNERTNKYPTKSDRSSACGIRPIANTPYHSIFCA</sequence>
<gene>
    <name evidence="1" type="ORF">DBV15_00619</name>
</gene>
<protein>
    <submittedName>
        <fullName evidence="1">Uncharacterized protein</fullName>
    </submittedName>
</protein>
<evidence type="ECO:0000313" key="2">
    <source>
        <dbReference type="Proteomes" id="UP000310200"/>
    </source>
</evidence>
<proteinExistence type="predicted"/>
<keyword evidence="2" id="KW-1185">Reference proteome</keyword>
<reference evidence="1 2" key="1">
    <citation type="journal article" date="2019" name="Philos. Trans. R. Soc. Lond., B, Biol. Sci.">
        <title>Ant behaviour and brain gene expression of defending hosts depend on the ecological success of the intruding social parasite.</title>
        <authorList>
            <person name="Kaur R."/>
            <person name="Stoldt M."/>
            <person name="Jongepier E."/>
            <person name="Feldmeyer B."/>
            <person name="Menzel F."/>
            <person name="Bornberg-Bauer E."/>
            <person name="Foitzik S."/>
        </authorList>
    </citation>
    <scope>NUCLEOTIDE SEQUENCE [LARGE SCALE GENOMIC DNA]</scope>
    <source>
        <tissue evidence="1">Whole body</tissue>
    </source>
</reference>
<comment type="caution">
    <text evidence="1">The sequence shown here is derived from an EMBL/GenBank/DDBJ whole genome shotgun (WGS) entry which is preliminary data.</text>
</comment>
<organism evidence="1 2">
    <name type="scientific">Temnothorax longispinosus</name>
    <dbReference type="NCBI Taxonomy" id="300112"/>
    <lineage>
        <taxon>Eukaryota</taxon>
        <taxon>Metazoa</taxon>
        <taxon>Ecdysozoa</taxon>
        <taxon>Arthropoda</taxon>
        <taxon>Hexapoda</taxon>
        <taxon>Insecta</taxon>
        <taxon>Pterygota</taxon>
        <taxon>Neoptera</taxon>
        <taxon>Endopterygota</taxon>
        <taxon>Hymenoptera</taxon>
        <taxon>Apocrita</taxon>
        <taxon>Aculeata</taxon>
        <taxon>Formicoidea</taxon>
        <taxon>Formicidae</taxon>
        <taxon>Myrmicinae</taxon>
        <taxon>Temnothorax</taxon>
    </lineage>
</organism>
<accession>A0A4S2KT79</accession>